<gene>
    <name evidence="2" type="ORF">CEUSTIGMA_g6079.t1</name>
</gene>
<organism evidence="2 3">
    <name type="scientific">Chlamydomonas eustigma</name>
    <dbReference type="NCBI Taxonomy" id="1157962"/>
    <lineage>
        <taxon>Eukaryota</taxon>
        <taxon>Viridiplantae</taxon>
        <taxon>Chlorophyta</taxon>
        <taxon>core chlorophytes</taxon>
        <taxon>Chlorophyceae</taxon>
        <taxon>CS clade</taxon>
        <taxon>Chlamydomonadales</taxon>
        <taxon>Chlamydomonadaceae</taxon>
        <taxon>Chlamydomonas</taxon>
    </lineage>
</organism>
<dbReference type="AlphaFoldDB" id="A0A250X6D8"/>
<evidence type="ECO:0000256" key="1">
    <source>
        <dbReference type="SAM" id="MobiDB-lite"/>
    </source>
</evidence>
<evidence type="ECO:0000313" key="3">
    <source>
        <dbReference type="Proteomes" id="UP000232323"/>
    </source>
</evidence>
<feature type="compositionally biased region" description="Gly residues" evidence="1">
    <location>
        <begin position="132"/>
        <end position="142"/>
    </location>
</feature>
<accession>A0A250X6D8</accession>
<name>A0A250X6D8_9CHLO</name>
<feature type="region of interest" description="Disordered" evidence="1">
    <location>
        <begin position="71"/>
        <end position="146"/>
    </location>
</feature>
<sequence length="160" mass="16202">MEMQATASGPGVPGFQPFEGVLNMLLNPLLKVIGGGATAADVDRDVESQGASSASPWGARLRTIWTTVGKVAGFDSPPTENEERAEQEGGSNHSLGEEGARGARSLVQPERLHSYGDGGGHGGVESLNGHSGLVGSGGGGVVGAPSFATRSMAIRQAYGE</sequence>
<proteinExistence type="predicted"/>
<dbReference type="EMBL" id="BEGY01000034">
    <property type="protein sequence ID" value="GAX78641.1"/>
    <property type="molecule type" value="Genomic_DNA"/>
</dbReference>
<comment type="caution">
    <text evidence="2">The sequence shown here is derived from an EMBL/GenBank/DDBJ whole genome shotgun (WGS) entry which is preliminary data.</text>
</comment>
<keyword evidence="3" id="KW-1185">Reference proteome</keyword>
<reference evidence="2 3" key="1">
    <citation type="submission" date="2017-08" db="EMBL/GenBank/DDBJ databases">
        <title>Acidophilic green algal genome provides insights into adaptation to an acidic environment.</title>
        <authorList>
            <person name="Hirooka S."/>
            <person name="Hirose Y."/>
            <person name="Kanesaki Y."/>
            <person name="Higuchi S."/>
            <person name="Fujiwara T."/>
            <person name="Onuma R."/>
            <person name="Era A."/>
            <person name="Ohbayashi R."/>
            <person name="Uzuka A."/>
            <person name="Nozaki H."/>
            <person name="Yoshikawa H."/>
            <person name="Miyagishima S.Y."/>
        </authorList>
    </citation>
    <scope>NUCLEOTIDE SEQUENCE [LARGE SCALE GENOMIC DNA]</scope>
    <source>
        <strain evidence="2 3">NIES-2499</strain>
    </source>
</reference>
<protein>
    <submittedName>
        <fullName evidence="2">Uncharacterized protein</fullName>
    </submittedName>
</protein>
<dbReference type="Proteomes" id="UP000232323">
    <property type="component" value="Unassembled WGS sequence"/>
</dbReference>
<evidence type="ECO:0000313" key="2">
    <source>
        <dbReference type="EMBL" id="GAX78641.1"/>
    </source>
</evidence>